<evidence type="ECO:0000256" key="2">
    <source>
        <dbReference type="ARBA" id="ARBA00005369"/>
    </source>
</evidence>
<name>A0ABQ3RAS6_STRRR</name>
<keyword evidence="6" id="KW-0489">Methyltransferase</keyword>
<keyword evidence="13" id="KW-1185">Reference proteome</keyword>
<evidence type="ECO:0000256" key="7">
    <source>
        <dbReference type="ARBA" id="ARBA00022679"/>
    </source>
</evidence>
<dbReference type="Proteomes" id="UP000646738">
    <property type="component" value="Unassembled WGS sequence"/>
</dbReference>
<evidence type="ECO:0000313" key="13">
    <source>
        <dbReference type="Proteomes" id="UP000646738"/>
    </source>
</evidence>
<evidence type="ECO:0000256" key="3">
    <source>
        <dbReference type="ARBA" id="ARBA00011890"/>
    </source>
</evidence>
<evidence type="ECO:0000256" key="6">
    <source>
        <dbReference type="ARBA" id="ARBA00022603"/>
    </source>
</evidence>
<keyword evidence="5" id="KW-0963">Cytoplasm</keyword>
<sequence>MLTTAPGIDRLRRSLAAAMDQRGDWPERSPWIREAVDALPRHRFAPDRVWRWDGHAYVPVDQRTDPAGWASEVYPGPDTATVTEVTDGLPASSLSSQAVVVDMLDSLLLEPGHRVLELGTGSGWNTALLSRRTGPRLTVSVEASPGLAQAARRALAAAGLTAHVEVGDGNRGWAPAAPYDRVVATYAVEQIPWAWVAQTRPGGRVVTPWGRLGHIALTVADDGRSATGWVQGLAQFMPDRAALRHEPDFTQVRARSEPEGERTFLRDLTPLQDDAHLRFALRVVLPHLRITLAHDADGLNAWMHDTEESWAVLSAIGGGRTIATQGGPRHLADELEAAWDTWLDLGSPDLYDFGLTVTDSGATQYIWVNDPAAEPRWAITCTRHAGK</sequence>
<dbReference type="InterPro" id="IPR029063">
    <property type="entry name" value="SAM-dependent_MTases_sf"/>
</dbReference>
<dbReference type="RefSeq" id="WP_229926769.1">
    <property type="nucleotide sequence ID" value="NZ_BNCB01000012.1"/>
</dbReference>
<comment type="subcellular location">
    <subcellularLocation>
        <location evidence="1">Cytoplasm</location>
    </subcellularLocation>
</comment>
<dbReference type="PANTHER" id="PTHR11579:SF0">
    <property type="entry name" value="PROTEIN-L-ISOASPARTATE(D-ASPARTATE) O-METHYLTRANSFERASE"/>
    <property type="match status" value="1"/>
</dbReference>
<reference evidence="13" key="1">
    <citation type="submission" date="2023-07" db="EMBL/GenBank/DDBJ databases">
        <title>Whole genome shotgun sequence of Streptomyces achromogenes subsp. rubradiris NBRC 14000.</title>
        <authorList>
            <person name="Komaki H."/>
            <person name="Tamura T."/>
        </authorList>
    </citation>
    <scope>NUCLEOTIDE SEQUENCE [LARGE SCALE GENOMIC DNA]</scope>
    <source>
        <strain evidence="13">NBRC 14000</strain>
    </source>
</reference>
<dbReference type="Pfam" id="PF01135">
    <property type="entry name" value="PCMT"/>
    <property type="match status" value="1"/>
</dbReference>
<gene>
    <name evidence="12" type="primary">pcm</name>
    <name evidence="12" type="ORF">Srubr_28020</name>
</gene>
<protein>
    <recommendedName>
        <fullName evidence="4">Protein-L-isoaspartate O-methyltransferase</fullName>
        <ecNumber evidence="3">2.1.1.77</ecNumber>
    </recommendedName>
    <alternativeName>
        <fullName evidence="11">L-isoaspartyl protein carboxyl methyltransferase</fullName>
    </alternativeName>
    <alternativeName>
        <fullName evidence="9">Protein L-isoaspartyl methyltransferase</fullName>
    </alternativeName>
    <alternativeName>
        <fullName evidence="10">Protein-beta-aspartate methyltransferase</fullName>
    </alternativeName>
</protein>
<dbReference type="PANTHER" id="PTHR11579">
    <property type="entry name" value="PROTEIN-L-ISOASPARTATE O-METHYLTRANSFERASE"/>
    <property type="match status" value="1"/>
</dbReference>
<dbReference type="InterPro" id="IPR000682">
    <property type="entry name" value="PCMT"/>
</dbReference>
<proteinExistence type="inferred from homology"/>
<accession>A0ABQ3RAS6</accession>
<evidence type="ECO:0000256" key="1">
    <source>
        <dbReference type="ARBA" id="ARBA00004496"/>
    </source>
</evidence>
<evidence type="ECO:0000256" key="4">
    <source>
        <dbReference type="ARBA" id="ARBA00013346"/>
    </source>
</evidence>
<dbReference type="EC" id="2.1.1.77" evidence="3"/>
<comment type="caution">
    <text evidence="12">The sequence shown here is derived from an EMBL/GenBank/DDBJ whole genome shotgun (WGS) entry which is preliminary data.</text>
</comment>
<evidence type="ECO:0000313" key="12">
    <source>
        <dbReference type="EMBL" id="GHI52956.1"/>
    </source>
</evidence>
<keyword evidence="8" id="KW-0949">S-adenosyl-L-methionine</keyword>
<evidence type="ECO:0000256" key="9">
    <source>
        <dbReference type="ARBA" id="ARBA00030757"/>
    </source>
</evidence>
<organism evidence="12 13">
    <name type="scientific">Streptomyces rubradiris</name>
    <name type="common">Streptomyces achromogenes subsp. rubradiris</name>
    <dbReference type="NCBI Taxonomy" id="285531"/>
    <lineage>
        <taxon>Bacteria</taxon>
        <taxon>Bacillati</taxon>
        <taxon>Actinomycetota</taxon>
        <taxon>Actinomycetes</taxon>
        <taxon>Kitasatosporales</taxon>
        <taxon>Streptomycetaceae</taxon>
        <taxon>Streptomyces</taxon>
    </lineage>
</organism>
<keyword evidence="7" id="KW-0808">Transferase</keyword>
<evidence type="ECO:0000256" key="8">
    <source>
        <dbReference type="ARBA" id="ARBA00022691"/>
    </source>
</evidence>
<evidence type="ECO:0000256" key="11">
    <source>
        <dbReference type="ARBA" id="ARBA00031350"/>
    </source>
</evidence>
<dbReference type="Gene3D" id="3.40.50.150">
    <property type="entry name" value="Vaccinia Virus protein VP39"/>
    <property type="match status" value="1"/>
</dbReference>
<evidence type="ECO:0000256" key="10">
    <source>
        <dbReference type="ARBA" id="ARBA00031323"/>
    </source>
</evidence>
<evidence type="ECO:0000256" key="5">
    <source>
        <dbReference type="ARBA" id="ARBA00022490"/>
    </source>
</evidence>
<dbReference type="CDD" id="cd02440">
    <property type="entry name" value="AdoMet_MTases"/>
    <property type="match status" value="1"/>
</dbReference>
<comment type="similarity">
    <text evidence="2">Belongs to the methyltransferase superfamily. L-isoaspartyl/D-aspartyl protein methyltransferase family.</text>
</comment>
<dbReference type="EMBL" id="BNEA01000015">
    <property type="protein sequence ID" value="GHI52956.1"/>
    <property type="molecule type" value="Genomic_DNA"/>
</dbReference>
<dbReference type="SUPFAM" id="SSF53335">
    <property type="entry name" value="S-adenosyl-L-methionine-dependent methyltransferases"/>
    <property type="match status" value="1"/>
</dbReference>